<dbReference type="RefSeq" id="WP_148136293.1">
    <property type="nucleotide sequence ID" value="NZ_CP017634.1"/>
</dbReference>
<dbReference type="Gene3D" id="1.10.1200.10">
    <property type="entry name" value="ACP-like"/>
    <property type="match status" value="1"/>
</dbReference>
<feature type="domain" description="Carrier" evidence="1">
    <location>
        <begin position="1"/>
        <end position="74"/>
    </location>
</feature>
<dbReference type="AlphaFoldDB" id="A0A3G1KWZ0"/>
<protein>
    <recommendedName>
        <fullName evidence="1">Carrier domain-containing protein</fullName>
    </recommendedName>
</protein>
<dbReference type="OrthoDB" id="5326335at2"/>
<keyword evidence="3" id="KW-1185">Reference proteome</keyword>
<dbReference type="Pfam" id="PF00550">
    <property type="entry name" value="PP-binding"/>
    <property type="match status" value="1"/>
</dbReference>
<dbReference type="InterPro" id="IPR009081">
    <property type="entry name" value="PP-bd_ACP"/>
</dbReference>
<dbReference type="InterPro" id="IPR036736">
    <property type="entry name" value="ACP-like_sf"/>
</dbReference>
<reference evidence="2 3" key="1">
    <citation type="submission" date="2016-10" db="EMBL/GenBank/DDBJ databases">
        <title>Complete Genome Sequence of Peptococcaceae strain DCMF.</title>
        <authorList>
            <person name="Edwards R.J."/>
            <person name="Holland S.I."/>
            <person name="Deshpande N.P."/>
            <person name="Wong Y.K."/>
            <person name="Ertan H."/>
            <person name="Manefield M."/>
            <person name="Russell T.L."/>
            <person name="Lee M.J."/>
        </authorList>
    </citation>
    <scope>NUCLEOTIDE SEQUENCE [LARGE SCALE GENOMIC DNA]</scope>
    <source>
        <strain evidence="2 3">DCMF</strain>
    </source>
</reference>
<dbReference type="PROSITE" id="PS50075">
    <property type="entry name" value="CARRIER"/>
    <property type="match status" value="1"/>
</dbReference>
<evidence type="ECO:0000313" key="2">
    <source>
        <dbReference type="EMBL" id="ATW26962.1"/>
    </source>
</evidence>
<dbReference type="KEGG" id="fwa:DCMF_21320"/>
<dbReference type="SUPFAM" id="SSF47336">
    <property type="entry name" value="ACP-like"/>
    <property type="match status" value="1"/>
</dbReference>
<dbReference type="Proteomes" id="UP000323521">
    <property type="component" value="Chromosome"/>
</dbReference>
<dbReference type="EMBL" id="CP017634">
    <property type="protein sequence ID" value="ATW26962.1"/>
    <property type="molecule type" value="Genomic_DNA"/>
</dbReference>
<evidence type="ECO:0000259" key="1">
    <source>
        <dbReference type="PROSITE" id="PS50075"/>
    </source>
</evidence>
<accession>A0A3G1KWZ0</accession>
<name>A0A3G1KWZ0_FORW1</name>
<proteinExistence type="predicted"/>
<gene>
    <name evidence="2" type="ORF">DCMF_21320</name>
</gene>
<organism evidence="2 3">
    <name type="scientific">Formimonas warabiya</name>
    <dbReference type="NCBI Taxonomy" id="1761012"/>
    <lineage>
        <taxon>Bacteria</taxon>
        <taxon>Bacillati</taxon>
        <taxon>Bacillota</taxon>
        <taxon>Clostridia</taxon>
        <taxon>Eubacteriales</taxon>
        <taxon>Peptococcaceae</taxon>
        <taxon>Candidatus Formimonas</taxon>
    </lineage>
</organism>
<evidence type="ECO:0000313" key="3">
    <source>
        <dbReference type="Proteomes" id="UP000323521"/>
    </source>
</evidence>
<sequence length="78" mass="8923">MDKKFLDLVSQILHVDPAKLTEDATTETLPEWDSLNHWAVISALEDEYGIEFTMDEATEFKNLGHIYTILMQKAAHTT</sequence>